<name>A0ABX1GU36_9FLAO</name>
<gene>
    <name evidence="2" type="ORF">HCU67_14525</name>
</gene>
<protein>
    <submittedName>
        <fullName evidence="2">Methyltransferase domain-containing protein</fullName>
    </submittedName>
</protein>
<accession>A0ABX1GU36</accession>
<dbReference type="Proteomes" id="UP000718451">
    <property type="component" value="Unassembled WGS sequence"/>
</dbReference>
<dbReference type="RefSeq" id="WP_168553315.1">
    <property type="nucleotide sequence ID" value="NZ_JAAWWL010000002.1"/>
</dbReference>
<feature type="domain" description="Methyltransferase" evidence="1">
    <location>
        <begin position="61"/>
        <end position="150"/>
    </location>
</feature>
<proteinExistence type="predicted"/>
<evidence type="ECO:0000313" key="2">
    <source>
        <dbReference type="EMBL" id="NKI33168.1"/>
    </source>
</evidence>
<dbReference type="InterPro" id="IPR029063">
    <property type="entry name" value="SAM-dependent_MTases_sf"/>
</dbReference>
<comment type="caution">
    <text evidence="2">The sequence shown here is derived from an EMBL/GenBank/DDBJ whole genome shotgun (WGS) entry which is preliminary data.</text>
</comment>
<dbReference type="CDD" id="cd02440">
    <property type="entry name" value="AdoMet_MTases"/>
    <property type="match status" value="1"/>
</dbReference>
<dbReference type="SUPFAM" id="SSF53335">
    <property type="entry name" value="S-adenosyl-L-methionine-dependent methyltransferases"/>
    <property type="match status" value="1"/>
</dbReference>
<keyword evidence="2" id="KW-0489">Methyltransferase</keyword>
<evidence type="ECO:0000259" key="1">
    <source>
        <dbReference type="Pfam" id="PF13649"/>
    </source>
</evidence>
<dbReference type="EMBL" id="JAAWWL010000002">
    <property type="protein sequence ID" value="NKI33168.1"/>
    <property type="molecule type" value="Genomic_DNA"/>
</dbReference>
<reference evidence="2 3" key="1">
    <citation type="submission" date="2020-04" db="EMBL/GenBank/DDBJ databases">
        <authorList>
            <person name="Yoon J."/>
        </authorList>
    </citation>
    <scope>NUCLEOTIDE SEQUENCE [LARGE SCALE GENOMIC DNA]</scope>
    <source>
        <strain evidence="2 3">DJ-13</strain>
    </source>
</reference>
<dbReference type="InterPro" id="IPR041698">
    <property type="entry name" value="Methyltransf_25"/>
</dbReference>
<keyword evidence="2" id="KW-0808">Transferase</keyword>
<dbReference type="GO" id="GO:0032259">
    <property type="term" value="P:methylation"/>
    <property type="evidence" value="ECO:0007669"/>
    <property type="project" value="UniProtKB-KW"/>
</dbReference>
<evidence type="ECO:0000313" key="3">
    <source>
        <dbReference type="Proteomes" id="UP000718451"/>
    </source>
</evidence>
<dbReference type="GO" id="GO:0008168">
    <property type="term" value="F:methyltransferase activity"/>
    <property type="evidence" value="ECO:0007669"/>
    <property type="project" value="UniProtKB-KW"/>
</dbReference>
<organism evidence="2 3">
    <name type="scientific">Croceivirga thetidis</name>
    <dbReference type="NCBI Taxonomy" id="2721623"/>
    <lineage>
        <taxon>Bacteria</taxon>
        <taxon>Pseudomonadati</taxon>
        <taxon>Bacteroidota</taxon>
        <taxon>Flavobacteriia</taxon>
        <taxon>Flavobacteriales</taxon>
        <taxon>Flavobacteriaceae</taxon>
        <taxon>Croceivirga</taxon>
    </lineage>
</organism>
<keyword evidence="3" id="KW-1185">Reference proteome</keyword>
<dbReference type="Gene3D" id="3.40.50.150">
    <property type="entry name" value="Vaccinia Virus protein VP39"/>
    <property type="match status" value="1"/>
</dbReference>
<sequence>MPFDILGKALVDYFEGHYDQDIITHSSLEEEDVLPLPYLFRNFKDMPLIEQRALEICYGNILDIGCGSGSHSLWLQEIGLNVTALDSSKGAIEVCQKRGLETTVLSEILEFKQNGYDTLLLLMNGIGIVGQLQKLKDFLNHLKSLMKPNGQILLDSSDIIYMFEIDENDGGHWVPRNVDYYGEVEFQMEYKGEKGPIFDWLYLDYSTLNEYAARCGFKTELLVQGEHYDYLAKLTLT</sequence>
<dbReference type="Pfam" id="PF13649">
    <property type="entry name" value="Methyltransf_25"/>
    <property type="match status" value="1"/>
</dbReference>